<keyword evidence="1" id="KW-1133">Transmembrane helix</keyword>
<feature type="transmembrane region" description="Helical" evidence="1">
    <location>
        <begin position="23"/>
        <end position="45"/>
    </location>
</feature>
<keyword evidence="1" id="KW-0472">Membrane</keyword>
<reference evidence="2 3" key="1">
    <citation type="submission" date="2019-10" db="EMBL/GenBank/DDBJ databases">
        <title>New species of Slilvanegrellaceae.</title>
        <authorList>
            <person name="Pitt A."/>
            <person name="Hahn M.W."/>
        </authorList>
    </citation>
    <scope>NUCLEOTIDE SEQUENCE [LARGE SCALE GENOMIC DNA]</scope>
    <source>
        <strain evidence="2 3">SP-Ram-0.45-NSY-1</strain>
    </source>
</reference>
<name>A0A6N6VU30_9BACT</name>
<keyword evidence="1" id="KW-0812">Transmembrane</keyword>
<feature type="transmembrane region" description="Helical" evidence="1">
    <location>
        <begin position="137"/>
        <end position="155"/>
    </location>
</feature>
<evidence type="ECO:0000256" key="1">
    <source>
        <dbReference type="SAM" id="Phobius"/>
    </source>
</evidence>
<feature type="transmembrane region" description="Helical" evidence="1">
    <location>
        <begin position="57"/>
        <end position="77"/>
    </location>
</feature>
<gene>
    <name evidence="2" type="ORF">GCL60_10935</name>
</gene>
<dbReference type="RefSeq" id="WP_153420756.1">
    <property type="nucleotide sequence ID" value="NZ_WFLM01000004.1"/>
</dbReference>
<accession>A0A6N6VU30</accession>
<dbReference type="EMBL" id="WFLM01000004">
    <property type="protein sequence ID" value="KAB8037681.1"/>
    <property type="molecule type" value="Genomic_DNA"/>
</dbReference>
<evidence type="ECO:0000313" key="3">
    <source>
        <dbReference type="Proteomes" id="UP000437748"/>
    </source>
</evidence>
<organism evidence="2 3">
    <name type="scientific">Silvanigrella paludirubra</name>
    <dbReference type="NCBI Taxonomy" id="2499159"/>
    <lineage>
        <taxon>Bacteria</taxon>
        <taxon>Pseudomonadati</taxon>
        <taxon>Bdellovibrionota</taxon>
        <taxon>Oligoflexia</taxon>
        <taxon>Silvanigrellales</taxon>
        <taxon>Silvanigrellaceae</taxon>
        <taxon>Silvanigrella</taxon>
    </lineage>
</organism>
<dbReference type="Proteomes" id="UP000437748">
    <property type="component" value="Unassembled WGS sequence"/>
</dbReference>
<protein>
    <submittedName>
        <fullName evidence="2">Uncharacterized protein</fullName>
    </submittedName>
</protein>
<evidence type="ECO:0000313" key="2">
    <source>
        <dbReference type="EMBL" id="KAB8037681.1"/>
    </source>
</evidence>
<dbReference type="OrthoDB" id="9925350at2"/>
<feature type="transmembrane region" description="Helical" evidence="1">
    <location>
        <begin position="167"/>
        <end position="193"/>
    </location>
</feature>
<dbReference type="AlphaFoldDB" id="A0A6N6VU30"/>
<feature type="transmembrane region" description="Helical" evidence="1">
    <location>
        <begin position="232"/>
        <end position="253"/>
    </location>
</feature>
<keyword evidence="3" id="KW-1185">Reference proteome</keyword>
<proteinExistence type="predicted"/>
<comment type="caution">
    <text evidence="2">The sequence shown here is derived from an EMBL/GenBank/DDBJ whole genome shotgun (WGS) entry which is preliminary data.</text>
</comment>
<feature type="transmembrane region" description="Helical" evidence="1">
    <location>
        <begin position="89"/>
        <end position="108"/>
    </location>
</feature>
<sequence>MLNYIHDVKKYLKIYNQSPKFNFGLFILIYMIVYIILTDCLIWYSSNHLAGISWKKLIVYSIFSYPIWMQIGIKGLSVEQGDLITSGRWFVINTLPINTTVFILFNSLGITFKSFSLKICLCIYFITIYYFSKNIIISFLGLSCFFIGCVNINLIQILGKYLSPKAYIFIFSSILYSLLSFLSGAFFPLGFFFDINNLSLFNPTYIAVSLPVENLVNLIFQDNIQDKLLNNFIVNIIYSLCWSLILFIFAIIIEGKRRESFYR</sequence>